<gene>
    <name evidence="10" type="primary">pdhD_1</name>
    <name evidence="9" type="ORF">C1O36_07410</name>
    <name evidence="10" type="ORF">NCTC12218_00178</name>
</gene>
<dbReference type="EC" id="1.8.1.4" evidence="10"/>
<accession>A0A7Z7QMD7</accession>
<evidence type="ECO:0000256" key="5">
    <source>
        <dbReference type="PIRSR" id="PIRSR000350-4"/>
    </source>
</evidence>
<dbReference type="Proteomes" id="UP000572988">
    <property type="component" value="Unassembled WGS sequence"/>
</dbReference>
<dbReference type="RefSeq" id="WP_016425894.1">
    <property type="nucleotide sequence ID" value="NZ_CABKRV010000002.1"/>
</dbReference>
<keyword evidence="4" id="KW-0520">NAD</keyword>
<keyword evidence="2" id="KW-0285">Flavoprotein</keyword>
<dbReference type="EMBL" id="UHEF01000001">
    <property type="protein sequence ID" value="SUM86171.1"/>
    <property type="molecule type" value="Genomic_DNA"/>
</dbReference>
<dbReference type="InterPro" id="IPR036188">
    <property type="entry name" value="FAD/NAD-bd_sf"/>
</dbReference>
<dbReference type="InterPro" id="IPR023753">
    <property type="entry name" value="FAD/NAD-binding_dom"/>
</dbReference>
<reference evidence="8 11" key="3">
    <citation type="submission" date="2020-11" db="EMBL/GenBank/DDBJ databases">
        <authorList>
            <consortium name="Pathogen Informatics"/>
        </authorList>
    </citation>
    <scope>NUCLEOTIDE SEQUENCE [LARGE SCALE GENOMIC DNA]</scope>
    <source>
        <strain evidence="8 11">NCTC12218</strain>
    </source>
</reference>
<evidence type="ECO:0000313" key="12">
    <source>
        <dbReference type="Proteomes" id="UP000572988"/>
    </source>
</evidence>
<reference evidence="10" key="2">
    <citation type="submission" date="2018-06" db="EMBL/GenBank/DDBJ databases">
        <authorList>
            <consortium name="Pathogen Informatics"/>
            <person name="Doyle S."/>
        </authorList>
    </citation>
    <scope>NUCLEOTIDE SEQUENCE [LARGE SCALE GENOMIC DNA]</scope>
    <source>
        <strain evidence="10">NCTC12218</strain>
    </source>
</reference>
<feature type="binding site" evidence="4">
    <location>
        <begin position="171"/>
        <end position="178"/>
    </location>
    <ligand>
        <name>NAD(+)</name>
        <dbReference type="ChEBI" id="CHEBI:57540"/>
    </ligand>
</feature>
<feature type="binding site" evidence="4">
    <location>
        <position position="258"/>
    </location>
    <ligand>
        <name>NAD(+)</name>
        <dbReference type="ChEBI" id="CHEBI:57540"/>
    </ligand>
</feature>
<feature type="domain" description="Pyridine nucleotide-disulphide oxidoreductase dimerisation" evidence="6">
    <location>
        <begin position="335"/>
        <end position="436"/>
    </location>
</feature>
<dbReference type="PRINTS" id="PR00411">
    <property type="entry name" value="PNDRDTASEI"/>
</dbReference>
<keyword evidence="10" id="KW-0560">Oxidoreductase</keyword>
<dbReference type="InterPro" id="IPR001100">
    <property type="entry name" value="Pyr_nuc-diS_OxRdtase"/>
</dbReference>
<dbReference type="SUPFAM" id="SSF51905">
    <property type="entry name" value="FAD/NAD(P)-binding domain"/>
    <property type="match status" value="1"/>
</dbReference>
<evidence type="ECO:0000259" key="6">
    <source>
        <dbReference type="Pfam" id="PF02852"/>
    </source>
</evidence>
<dbReference type="InterPro" id="IPR004099">
    <property type="entry name" value="Pyr_nucl-diS_OxRdtase_dimer"/>
</dbReference>
<keyword evidence="4" id="KW-0547">Nucleotide-binding</keyword>
<evidence type="ECO:0000256" key="4">
    <source>
        <dbReference type="PIRSR" id="PIRSR000350-3"/>
    </source>
</evidence>
<dbReference type="Pfam" id="PF02852">
    <property type="entry name" value="Pyr_redox_dim"/>
    <property type="match status" value="1"/>
</dbReference>
<organism evidence="10">
    <name type="scientific">Staphylococcus schleiferi</name>
    <dbReference type="NCBI Taxonomy" id="1295"/>
    <lineage>
        <taxon>Bacteria</taxon>
        <taxon>Bacillati</taxon>
        <taxon>Bacillota</taxon>
        <taxon>Bacilli</taxon>
        <taxon>Bacillales</taxon>
        <taxon>Staphylococcaceae</taxon>
        <taxon>Staphylococcus</taxon>
    </lineage>
</organism>
<keyword evidence="3 4" id="KW-0274">FAD</keyword>
<keyword evidence="12" id="KW-1185">Reference proteome</keyword>
<sequence>MKKYDVVYLGSGHAAWHGAIALKHAGKSVAIIEKDRIAGTCTNYGCNAKILLENPFEVLEQASHYPNIINTENLEVNWENLMNYKHSVIDPMAGTMKAILEQQGIDIIEGAGKIVDAHTVSVNGENYEAENIVIATGQHSNELNIEGKEFTKNSRDFLSLESMPNSITFIGLGIISIEFASIAVKAGVETHMIHVDDQPLRGFYSAHVEKLMDKLKEEGVHFHMSENVVAVKENGTNYDVVTQSGLTIQSDYVLDATGRMPNVEGIGLEEVGIEYSKFGVKVDEYLRTNVPNIYASGDVIEKMIPKLTPTATFESNYIAAHILKMNEMPIQYPAIPSVLYSLPRLSNIGVGIEEAKNNDEYKVIDIPFGKRMVFEYKNETEAEMTIVLDSEKRLVGAAIYGDDAPDLINLLTFIVNQKLTARDLNQMIFAFPGSSSGVLDQLKLAMML</sequence>
<dbReference type="PRINTS" id="PR00368">
    <property type="entry name" value="FADPNR"/>
</dbReference>
<feature type="domain" description="FAD/NAD(P)-binding" evidence="7">
    <location>
        <begin position="4"/>
        <end position="312"/>
    </location>
</feature>
<evidence type="ECO:0000256" key="3">
    <source>
        <dbReference type="ARBA" id="ARBA00022827"/>
    </source>
</evidence>
<evidence type="ECO:0000313" key="11">
    <source>
        <dbReference type="Proteomes" id="UP000264146"/>
    </source>
</evidence>
<dbReference type="InterPro" id="IPR016156">
    <property type="entry name" value="FAD/NAD-linked_Rdtase_dimer_sf"/>
</dbReference>
<comment type="cofactor">
    <cofactor evidence="4">
        <name>FAD</name>
        <dbReference type="ChEBI" id="CHEBI:57692"/>
    </cofactor>
    <text evidence="4">Binds 1 FAD per subunit.</text>
</comment>
<dbReference type="Pfam" id="PF07992">
    <property type="entry name" value="Pyr_redox_2"/>
    <property type="match status" value="1"/>
</dbReference>
<proteinExistence type="inferred from homology"/>
<evidence type="ECO:0000259" key="7">
    <source>
        <dbReference type="Pfam" id="PF07992"/>
    </source>
</evidence>
<protein>
    <submittedName>
        <fullName evidence="10">Dehydrogenase</fullName>
        <ecNumber evidence="10">1.8.1.4</ecNumber>
    </submittedName>
    <submittedName>
        <fullName evidence="9">NAD(P)/FAD-dependent oxidoreductase</fullName>
    </submittedName>
</protein>
<dbReference type="EMBL" id="LR962863">
    <property type="protein sequence ID" value="CAD7358597.1"/>
    <property type="molecule type" value="Genomic_DNA"/>
</dbReference>
<feature type="disulfide bond" description="Redox-active" evidence="5">
    <location>
        <begin position="41"/>
        <end position="46"/>
    </location>
</feature>
<evidence type="ECO:0000313" key="9">
    <source>
        <dbReference type="EMBL" id="NHA34343.1"/>
    </source>
</evidence>
<dbReference type="GO" id="GO:0004148">
    <property type="term" value="F:dihydrolipoyl dehydrogenase (NADH) activity"/>
    <property type="evidence" value="ECO:0007669"/>
    <property type="project" value="UniProtKB-EC"/>
</dbReference>
<dbReference type="PANTHER" id="PTHR43014">
    <property type="entry name" value="MERCURIC REDUCTASE"/>
    <property type="match status" value="1"/>
</dbReference>
<dbReference type="GO" id="GO:0000166">
    <property type="term" value="F:nucleotide binding"/>
    <property type="evidence" value="ECO:0007669"/>
    <property type="project" value="UniProtKB-KW"/>
</dbReference>
<comment type="similarity">
    <text evidence="1">Belongs to the class-I pyridine nucleotide-disulfide oxidoreductase family.</text>
</comment>
<evidence type="ECO:0000313" key="10">
    <source>
        <dbReference type="EMBL" id="SUM86171.1"/>
    </source>
</evidence>
<feature type="binding site" evidence="4">
    <location>
        <position position="112"/>
    </location>
    <ligand>
        <name>FAD</name>
        <dbReference type="ChEBI" id="CHEBI:57692"/>
    </ligand>
</feature>
<dbReference type="PANTHER" id="PTHR43014:SF5">
    <property type="entry name" value="GLUTATHIONE REDUCTASE (NADPH)"/>
    <property type="match status" value="1"/>
</dbReference>
<evidence type="ECO:0000256" key="2">
    <source>
        <dbReference type="ARBA" id="ARBA00022630"/>
    </source>
</evidence>
<dbReference type="Gene3D" id="3.50.50.60">
    <property type="entry name" value="FAD/NAD(P)-binding domain"/>
    <property type="match status" value="2"/>
</dbReference>
<dbReference type="PIRSF" id="PIRSF000350">
    <property type="entry name" value="Mercury_reductase_MerA"/>
    <property type="match status" value="1"/>
</dbReference>
<evidence type="ECO:0000313" key="8">
    <source>
        <dbReference type="EMBL" id="CAD7358597.1"/>
    </source>
</evidence>
<dbReference type="Gene3D" id="3.30.390.30">
    <property type="match status" value="1"/>
</dbReference>
<name>A0A7Z7QMD7_STASC</name>
<dbReference type="AlphaFoldDB" id="A0A7Z7QMD7"/>
<feature type="binding site" evidence="4">
    <location>
        <position position="298"/>
    </location>
    <ligand>
        <name>FAD</name>
        <dbReference type="ChEBI" id="CHEBI:57692"/>
    </ligand>
</feature>
<evidence type="ECO:0000256" key="1">
    <source>
        <dbReference type="ARBA" id="ARBA00007532"/>
    </source>
</evidence>
<reference evidence="9 12" key="1">
    <citation type="submission" date="2018-01" db="EMBL/GenBank/DDBJ databases">
        <title>Complete genome sequence of Staphylococcus Scheliferi isolated from human.</title>
        <authorList>
            <person name="Abouelkhair M.A."/>
            <person name="Bemis D.A."/>
            <person name="Kania S.A."/>
        </authorList>
    </citation>
    <scope>NUCLEOTIDE SEQUENCE [LARGE SCALE GENOMIC DNA]</scope>
    <source>
        <strain evidence="9 12">ATCC 43808</strain>
    </source>
</reference>
<dbReference type="Proteomes" id="UP000264146">
    <property type="component" value="Chromosome"/>
</dbReference>
<dbReference type="GeneID" id="93788940"/>
<dbReference type="EMBL" id="POVK01000022">
    <property type="protein sequence ID" value="NHA34343.1"/>
    <property type="molecule type" value="Genomic_DNA"/>
</dbReference>
<dbReference type="SUPFAM" id="SSF55424">
    <property type="entry name" value="FAD/NAD-linked reductases, dimerisation (C-terminal) domain"/>
    <property type="match status" value="1"/>
</dbReference>